<evidence type="ECO:0000313" key="3">
    <source>
        <dbReference type="Proteomes" id="UP000282674"/>
    </source>
</evidence>
<dbReference type="AlphaFoldDB" id="A0A3M2M236"/>
<gene>
    <name evidence="2" type="ORF">EBO15_19020</name>
</gene>
<comment type="caution">
    <text evidence="2">The sequence shown here is derived from an EMBL/GenBank/DDBJ whole genome shotgun (WGS) entry which is preliminary data.</text>
</comment>
<dbReference type="NCBIfam" id="TIGR03604">
    <property type="entry name" value="TOMM_cyclo_SagD"/>
    <property type="match status" value="1"/>
</dbReference>
<dbReference type="PROSITE" id="PS51664">
    <property type="entry name" value="YCAO"/>
    <property type="match status" value="1"/>
</dbReference>
<dbReference type="Gene3D" id="3.30.40.250">
    <property type="match status" value="1"/>
</dbReference>
<dbReference type="Gene3D" id="3.40.50.720">
    <property type="entry name" value="NAD(P)-binding Rossmann-like Domain"/>
    <property type="match status" value="1"/>
</dbReference>
<feature type="domain" description="YcaO" evidence="1">
    <location>
        <begin position="234"/>
        <end position="615"/>
    </location>
</feature>
<sequence>MPGTRRVSSCWIGTSRWRGCFRMWCGWCAMSEALVADTRVPAEGDGAWLPVEVTSGWVSIGPAVLPGRPGCPTCLRRRRDANRGDSEARAVLDELYGPRPSDGRLLLPVVSSLVEALVKEEVAAAFPRTRDGVLRVSTTSAVVTAHRLTADPVCPDCSEPVDEHPRHYDLGSAPKPDPTALRVRPLTDDLEERFVDPESGLIGSLGTSAQAVLPTVVARLDPGRKGDDGRHGYGRAMDFASARRLAIGEALERYATVRPRGRRPVRARYADVADHALDPRTLGLYPDEWYDEPDFGFTRFDPHEEARWVWGYSLRAGRPVLVPQDFAYYGGRRERRWAYECSNGAALGGCLAEAVLYGLLEVAERDAFLITWYGRLPVPRVDLDAVTDRRIPLLAALTRQDAGYELRAFAMPMEQRVPAVWAMAVDVLGGPGRPRTLCAASAHPDPEHALGNALFELMPSLSALGDVYDERAAAAMLADADLVRDMEDHRRLYCHPDASSRFAFLPADEPARPLTDLVDRRPPHDDLADDLAELAGCFLATGLDVIAVDVTCPQLEASGLAAAKVLVPGAVPMTFGHRHRRVHDLPRLLTVPRLLGHRDRDLRPDELNPHPHPFP</sequence>
<dbReference type="Pfam" id="PF02624">
    <property type="entry name" value="YcaO"/>
    <property type="match status" value="1"/>
</dbReference>
<dbReference type="Proteomes" id="UP000282674">
    <property type="component" value="Unassembled WGS sequence"/>
</dbReference>
<reference evidence="2 3" key="1">
    <citation type="submission" date="2018-10" db="EMBL/GenBank/DDBJ databases">
        <title>Isolation from soil.</title>
        <authorList>
            <person name="Hu J."/>
        </authorList>
    </citation>
    <scope>NUCLEOTIDE SEQUENCE [LARGE SCALE GENOMIC DNA]</scope>
    <source>
        <strain evidence="2 3">NEAU-Ht49</strain>
    </source>
</reference>
<proteinExistence type="predicted"/>
<dbReference type="Gene3D" id="3.30.1330.230">
    <property type="match status" value="1"/>
</dbReference>
<dbReference type="InterPro" id="IPR027624">
    <property type="entry name" value="TOMM_cyclo_SagD"/>
</dbReference>
<dbReference type="InterPro" id="IPR003776">
    <property type="entry name" value="YcaO-like_dom"/>
</dbReference>
<keyword evidence="3" id="KW-1185">Reference proteome</keyword>
<accession>A0A3M2M236</accession>
<dbReference type="InterPro" id="IPR022291">
    <property type="entry name" value="Bacteriocin_synth_cyclodeHase"/>
</dbReference>
<organism evidence="2 3">
    <name type="scientific">Actinomadura harenae</name>
    <dbReference type="NCBI Taxonomy" id="2483351"/>
    <lineage>
        <taxon>Bacteria</taxon>
        <taxon>Bacillati</taxon>
        <taxon>Actinomycetota</taxon>
        <taxon>Actinomycetes</taxon>
        <taxon>Streptosporangiales</taxon>
        <taxon>Thermomonosporaceae</taxon>
        <taxon>Actinomadura</taxon>
    </lineage>
</organism>
<evidence type="ECO:0000259" key="1">
    <source>
        <dbReference type="PROSITE" id="PS51664"/>
    </source>
</evidence>
<dbReference type="PANTHER" id="PTHR37809">
    <property type="entry name" value="RIBOSOMAL PROTEIN S12 METHYLTHIOTRANSFERASE ACCESSORY FACTOR YCAO"/>
    <property type="match status" value="1"/>
</dbReference>
<dbReference type="Gene3D" id="3.30.160.660">
    <property type="match status" value="1"/>
</dbReference>
<evidence type="ECO:0000313" key="2">
    <source>
        <dbReference type="EMBL" id="RMI42535.1"/>
    </source>
</evidence>
<name>A0A3M2M236_9ACTN</name>
<dbReference type="PANTHER" id="PTHR37809:SF1">
    <property type="entry name" value="RIBOSOMAL PROTEIN S12 METHYLTHIOTRANSFERASE ACCESSORY FACTOR YCAO"/>
    <property type="match status" value="1"/>
</dbReference>
<protein>
    <recommendedName>
        <fullName evidence="1">YcaO domain-containing protein</fullName>
    </recommendedName>
</protein>
<dbReference type="EMBL" id="RFFG01000032">
    <property type="protein sequence ID" value="RMI42535.1"/>
    <property type="molecule type" value="Genomic_DNA"/>
</dbReference>
<dbReference type="NCBIfam" id="TIGR03882">
    <property type="entry name" value="cyclo_dehyd_2"/>
    <property type="match status" value="1"/>
</dbReference>